<sequence>MTALRHANGPSPIAGSTKRSSADALDESPAAKRAKRVKRSKKNRSKAGQDSDSFVTENDWICSDGSLAVSSPMSRRETPVRKETPVFPPRSAHRAHVLKPAEKLKAEASGEPKTERQQAKVKDNNESAEHAERNNSPKTAANTAKARAERESKTDGLKHQGKKSSAKTTPAAEPSTATPSTGLRHQGKKSSGKTTPAAEPTTATPSAGVGHQAKKASRKTTPAAGPTKTSPEEEKKKKKKSLAPASSPPSNATTPHIQPNELDADADADADPIPAVPAGTKTLKSINKHLKSLAAALQQRSDPATDPATDPAAVAADIQALRSDMGALHQRLECASRRAAVRHEMLFNALVRVAADVGAVGDAVRAQGRVRLGQGEGEGESEDGAAAAGSKVDEAQAAAARDKQSASLRQSRKTLEQCLRIHVANMDRARSAEEVAQFGGLCVQYAGDLFKTLG</sequence>
<comment type="caution">
    <text evidence="2">The sequence shown here is derived from an EMBL/GenBank/DDBJ whole genome shotgun (WGS) entry which is preliminary data.</text>
</comment>
<feature type="region of interest" description="Disordered" evidence="1">
    <location>
        <begin position="1"/>
        <end position="279"/>
    </location>
</feature>
<feature type="compositionally biased region" description="Basic and acidic residues" evidence="1">
    <location>
        <begin position="99"/>
        <end position="135"/>
    </location>
</feature>
<feature type="compositionally biased region" description="Low complexity" evidence="1">
    <location>
        <begin position="242"/>
        <end position="255"/>
    </location>
</feature>
<dbReference type="Proteomes" id="UP001304895">
    <property type="component" value="Unassembled WGS sequence"/>
</dbReference>
<protein>
    <submittedName>
        <fullName evidence="2">Uncharacterized protein</fullName>
    </submittedName>
</protein>
<name>A0AAN6Z9J5_9PEZI</name>
<proteinExistence type="predicted"/>
<feature type="compositionally biased region" description="Basic and acidic residues" evidence="1">
    <location>
        <begin position="74"/>
        <end position="84"/>
    </location>
</feature>
<organism evidence="2 3">
    <name type="scientific">Trichocladium antarcticum</name>
    <dbReference type="NCBI Taxonomy" id="1450529"/>
    <lineage>
        <taxon>Eukaryota</taxon>
        <taxon>Fungi</taxon>
        <taxon>Dikarya</taxon>
        <taxon>Ascomycota</taxon>
        <taxon>Pezizomycotina</taxon>
        <taxon>Sordariomycetes</taxon>
        <taxon>Sordariomycetidae</taxon>
        <taxon>Sordariales</taxon>
        <taxon>Chaetomiaceae</taxon>
        <taxon>Trichocladium</taxon>
    </lineage>
</organism>
<feature type="compositionally biased region" description="Basic residues" evidence="1">
    <location>
        <begin position="32"/>
        <end position="45"/>
    </location>
</feature>
<reference evidence="2" key="1">
    <citation type="journal article" date="2023" name="Mol. Phylogenet. Evol.">
        <title>Genome-scale phylogeny and comparative genomics of the fungal order Sordariales.</title>
        <authorList>
            <person name="Hensen N."/>
            <person name="Bonometti L."/>
            <person name="Westerberg I."/>
            <person name="Brannstrom I.O."/>
            <person name="Guillou S."/>
            <person name="Cros-Aarteil S."/>
            <person name="Calhoun S."/>
            <person name="Haridas S."/>
            <person name="Kuo A."/>
            <person name="Mondo S."/>
            <person name="Pangilinan J."/>
            <person name="Riley R."/>
            <person name="LaButti K."/>
            <person name="Andreopoulos B."/>
            <person name="Lipzen A."/>
            <person name="Chen C."/>
            <person name="Yan M."/>
            <person name="Daum C."/>
            <person name="Ng V."/>
            <person name="Clum A."/>
            <person name="Steindorff A."/>
            <person name="Ohm R.A."/>
            <person name="Martin F."/>
            <person name="Silar P."/>
            <person name="Natvig D.O."/>
            <person name="Lalanne C."/>
            <person name="Gautier V."/>
            <person name="Ament-Velasquez S.L."/>
            <person name="Kruys A."/>
            <person name="Hutchinson M.I."/>
            <person name="Powell A.J."/>
            <person name="Barry K."/>
            <person name="Miller A.N."/>
            <person name="Grigoriev I.V."/>
            <person name="Debuchy R."/>
            <person name="Gladieux P."/>
            <person name="Hiltunen Thoren M."/>
            <person name="Johannesson H."/>
        </authorList>
    </citation>
    <scope>NUCLEOTIDE SEQUENCE</scope>
    <source>
        <strain evidence="2">CBS 123565</strain>
    </source>
</reference>
<reference evidence="2" key="2">
    <citation type="submission" date="2023-05" db="EMBL/GenBank/DDBJ databases">
        <authorList>
            <consortium name="Lawrence Berkeley National Laboratory"/>
            <person name="Steindorff A."/>
            <person name="Hensen N."/>
            <person name="Bonometti L."/>
            <person name="Westerberg I."/>
            <person name="Brannstrom I.O."/>
            <person name="Guillou S."/>
            <person name="Cros-Aarteil S."/>
            <person name="Calhoun S."/>
            <person name="Haridas S."/>
            <person name="Kuo A."/>
            <person name="Mondo S."/>
            <person name="Pangilinan J."/>
            <person name="Riley R."/>
            <person name="Labutti K."/>
            <person name="Andreopoulos B."/>
            <person name="Lipzen A."/>
            <person name="Chen C."/>
            <person name="Yanf M."/>
            <person name="Daum C."/>
            <person name="Ng V."/>
            <person name="Clum A."/>
            <person name="Ohm R."/>
            <person name="Martin F."/>
            <person name="Silar P."/>
            <person name="Natvig D."/>
            <person name="Lalanne C."/>
            <person name="Gautier V."/>
            <person name="Ament-Velasquez S.L."/>
            <person name="Kruys A."/>
            <person name="Hutchinson M.I."/>
            <person name="Powell A.J."/>
            <person name="Barry K."/>
            <person name="Miller A.N."/>
            <person name="Grigoriev I.V."/>
            <person name="Debuchy R."/>
            <person name="Gladieux P."/>
            <person name="Thoren M.H."/>
            <person name="Johannesson H."/>
        </authorList>
    </citation>
    <scope>NUCLEOTIDE SEQUENCE</scope>
    <source>
        <strain evidence="2">CBS 123565</strain>
    </source>
</reference>
<accession>A0AAN6Z9J5</accession>
<evidence type="ECO:0000313" key="3">
    <source>
        <dbReference type="Proteomes" id="UP001304895"/>
    </source>
</evidence>
<feature type="compositionally biased region" description="Low complexity" evidence="1">
    <location>
        <begin position="166"/>
        <end position="181"/>
    </location>
</feature>
<feature type="compositionally biased region" description="Low complexity" evidence="1">
    <location>
        <begin position="194"/>
        <end position="205"/>
    </location>
</feature>
<dbReference type="AlphaFoldDB" id="A0AAN6Z9J5"/>
<evidence type="ECO:0000313" key="2">
    <source>
        <dbReference type="EMBL" id="KAK4129891.1"/>
    </source>
</evidence>
<feature type="region of interest" description="Disordered" evidence="1">
    <location>
        <begin position="371"/>
        <end position="392"/>
    </location>
</feature>
<gene>
    <name evidence="2" type="ORF">BT67DRAFT_252997</name>
</gene>
<dbReference type="EMBL" id="MU853449">
    <property type="protein sequence ID" value="KAK4129891.1"/>
    <property type="molecule type" value="Genomic_DNA"/>
</dbReference>
<feature type="compositionally biased region" description="Basic and acidic residues" evidence="1">
    <location>
        <begin position="146"/>
        <end position="158"/>
    </location>
</feature>
<keyword evidence="3" id="KW-1185">Reference proteome</keyword>
<evidence type="ECO:0000256" key="1">
    <source>
        <dbReference type="SAM" id="MobiDB-lite"/>
    </source>
</evidence>